<feature type="region of interest" description="Disordered" evidence="9">
    <location>
        <begin position="145"/>
        <end position="164"/>
    </location>
</feature>
<evidence type="ECO:0000256" key="7">
    <source>
        <dbReference type="ARBA" id="ARBA00023242"/>
    </source>
</evidence>
<dbReference type="GO" id="GO:0004521">
    <property type="term" value="F:RNA endonuclease activity"/>
    <property type="evidence" value="ECO:0007669"/>
    <property type="project" value="UniProtKB-UniRule"/>
</dbReference>
<dbReference type="PIRSF" id="PIRSF037125">
    <property type="entry name" value="D-site_20S_pre-rRNA_nuclease"/>
    <property type="match status" value="1"/>
</dbReference>
<comment type="function">
    <text evidence="8">May play a role in mRNA degradation.</text>
</comment>
<evidence type="ECO:0000256" key="2">
    <source>
        <dbReference type="ARBA" id="ARBA00005858"/>
    </source>
</evidence>
<evidence type="ECO:0000256" key="6">
    <source>
        <dbReference type="ARBA" id="ARBA00022833"/>
    </source>
</evidence>
<dbReference type="InterPro" id="IPR036283">
    <property type="entry name" value="NOB1_Zf-like_sf"/>
</dbReference>
<dbReference type="InterPro" id="IPR014881">
    <property type="entry name" value="NOB1_Zn-bd"/>
</dbReference>
<dbReference type="Pfam" id="PF17146">
    <property type="entry name" value="PIN_6"/>
    <property type="match status" value="1"/>
</dbReference>
<dbReference type="GO" id="GO:0031981">
    <property type="term" value="C:nuclear lumen"/>
    <property type="evidence" value="ECO:0007669"/>
    <property type="project" value="UniProtKB-ARBA"/>
</dbReference>
<evidence type="ECO:0000313" key="13">
    <source>
        <dbReference type="Proteomes" id="UP000747542"/>
    </source>
</evidence>
<gene>
    <name evidence="12" type="primary">NOB1-L</name>
    <name evidence="12" type="ORF">Hamer_G015052</name>
</gene>
<comment type="caution">
    <text evidence="12">The sequence shown here is derived from an EMBL/GenBank/DDBJ whole genome shotgun (WGS) entry which is preliminary data.</text>
</comment>
<dbReference type="Pfam" id="PF08772">
    <property type="entry name" value="Zn_ribbon_NOB1"/>
    <property type="match status" value="1"/>
</dbReference>
<dbReference type="FunFam" id="3.40.50.1010:FF:000020">
    <property type="entry name" value="20S-pre-rRNA D-site endonuclease NOB1"/>
    <property type="match status" value="1"/>
</dbReference>
<dbReference type="EMBL" id="JAHLQT010044109">
    <property type="protein sequence ID" value="KAG7154690.1"/>
    <property type="molecule type" value="Genomic_DNA"/>
</dbReference>
<evidence type="ECO:0000256" key="3">
    <source>
        <dbReference type="ARBA" id="ARBA00022722"/>
    </source>
</evidence>
<dbReference type="GO" id="GO:0016787">
    <property type="term" value="F:hydrolase activity"/>
    <property type="evidence" value="ECO:0007669"/>
    <property type="project" value="UniProtKB-KW"/>
</dbReference>
<dbReference type="PANTHER" id="PTHR12814">
    <property type="entry name" value="RNA-BINDING PROTEIN NOB1"/>
    <property type="match status" value="1"/>
</dbReference>
<dbReference type="InterPro" id="IPR033411">
    <property type="entry name" value="Ribonuclease_PIN"/>
</dbReference>
<keyword evidence="6 8" id="KW-0862">Zinc</keyword>
<feature type="region of interest" description="Disordered" evidence="9">
    <location>
        <begin position="521"/>
        <end position="541"/>
    </location>
</feature>
<reference evidence="12" key="1">
    <citation type="journal article" date="2021" name="Sci. Adv.">
        <title>The American lobster genome reveals insights on longevity, neural, and immune adaptations.</title>
        <authorList>
            <person name="Polinski J.M."/>
            <person name="Zimin A.V."/>
            <person name="Clark K.F."/>
            <person name="Kohn A.B."/>
            <person name="Sadowski N."/>
            <person name="Timp W."/>
            <person name="Ptitsyn A."/>
            <person name="Khanna P."/>
            <person name="Romanova D.Y."/>
            <person name="Williams P."/>
            <person name="Greenwood S.J."/>
            <person name="Moroz L.L."/>
            <person name="Walt D.R."/>
            <person name="Bodnar A.G."/>
        </authorList>
    </citation>
    <scope>NUCLEOTIDE SEQUENCE</scope>
    <source>
        <strain evidence="12">GMGI-L3</strain>
    </source>
</reference>
<organism evidence="12 13">
    <name type="scientific">Homarus americanus</name>
    <name type="common">American lobster</name>
    <dbReference type="NCBI Taxonomy" id="6706"/>
    <lineage>
        <taxon>Eukaryota</taxon>
        <taxon>Metazoa</taxon>
        <taxon>Ecdysozoa</taxon>
        <taxon>Arthropoda</taxon>
        <taxon>Crustacea</taxon>
        <taxon>Multicrustacea</taxon>
        <taxon>Malacostraca</taxon>
        <taxon>Eumalacostraca</taxon>
        <taxon>Eucarida</taxon>
        <taxon>Decapoda</taxon>
        <taxon>Pleocyemata</taxon>
        <taxon>Astacidea</taxon>
        <taxon>Nephropoidea</taxon>
        <taxon>Nephropidae</taxon>
        <taxon>Homarus</taxon>
    </lineage>
</organism>
<evidence type="ECO:0000256" key="8">
    <source>
        <dbReference type="PIRNR" id="PIRNR037125"/>
    </source>
</evidence>
<proteinExistence type="inferred from homology"/>
<evidence type="ECO:0000256" key="5">
    <source>
        <dbReference type="ARBA" id="ARBA00022801"/>
    </source>
</evidence>
<feature type="compositionally biased region" description="Basic residues" evidence="9">
    <location>
        <begin position="532"/>
        <end position="541"/>
    </location>
</feature>
<dbReference type="AlphaFoldDB" id="A0A8J5JFM3"/>
<comment type="similarity">
    <text evidence="2 8">Belongs to the NOB1 family.</text>
</comment>
<feature type="compositionally biased region" description="Basic and acidic residues" evidence="9">
    <location>
        <begin position="521"/>
        <end position="531"/>
    </location>
</feature>
<dbReference type="Gene3D" id="6.20.210.10">
    <property type="entry name" value="Nin one binding (NOB1), Zn-ribbon-like"/>
    <property type="match status" value="1"/>
</dbReference>
<dbReference type="SUPFAM" id="SSF144206">
    <property type="entry name" value="NOB1 zinc finger-like"/>
    <property type="match status" value="1"/>
</dbReference>
<protein>
    <recommendedName>
        <fullName evidence="8">RNA-binding protein NOB1</fullName>
    </recommendedName>
</protein>
<dbReference type="InterPro" id="IPR017117">
    <property type="entry name" value="Nob1_euk"/>
</dbReference>
<dbReference type="GO" id="GO:0046872">
    <property type="term" value="F:metal ion binding"/>
    <property type="evidence" value="ECO:0007669"/>
    <property type="project" value="UniProtKB-UniRule"/>
</dbReference>
<dbReference type="Gene3D" id="3.40.50.1010">
    <property type="entry name" value="5'-nuclease"/>
    <property type="match status" value="1"/>
</dbReference>
<evidence type="ECO:0000259" key="10">
    <source>
        <dbReference type="Pfam" id="PF08772"/>
    </source>
</evidence>
<comment type="subcellular location">
    <subcellularLocation>
        <location evidence="1 8">Nucleus</location>
    </subcellularLocation>
</comment>
<dbReference type="Proteomes" id="UP000747542">
    <property type="component" value="Unassembled WGS sequence"/>
</dbReference>
<dbReference type="GO" id="GO:0030490">
    <property type="term" value="P:maturation of SSU-rRNA"/>
    <property type="evidence" value="ECO:0007669"/>
    <property type="project" value="TreeGrafter"/>
</dbReference>
<feature type="domain" description="Ribonuclease PIN" evidence="11">
    <location>
        <begin position="6"/>
        <end position="92"/>
    </location>
</feature>
<evidence type="ECO:0000256" key="1">
    <source>
        <dbReference type="ARBA" id="ARBA00004123"/>
    </source>
</evidence>
<evidence type="ECO:0000256" key="9">
    <source>
        <dbReference type="SAM" id="MobiDB-lite"/>
    </source>
</evidence>
<keyword evidence="5" id="KW-0378">Hydrolase</keyword>
<dbReference type="GO" id="GO:0030688">
    <property type="term" value="C:preribosome, small subunit precursor"/>
    <property type="evidence" value="ECO:0007669"/>
    <property type="project" value="TreeGrafter"/>
</dbReference>
<accession>A0A8J5JFM3</accession>
<keyword evidence="13" id="KW-1185">Reference proteome</keyword>
<feature type="domain" description="Nin one binding (NOB1) Zn-ribbon-like" evidence="10">
    <location>
        <begin position="404"/>
        <end position="455"/>
    </location>
</feature>
<keyword evidence="3" id="KW-0540">Nuclease</keyword>
<evidence type="ECO:0000256" key="4">
    <source>
        <dbReference type="ARBA" id="ARBA00022723"/>
    </source>
</evidence>
<keyword evidence="7 8" id="KW-0539">Nucleus</keyword>
<dbReference type="PANTHER" id="PTHR12814:SF2">
    <property type="entry name" value="RNA-BINDING PROTEIN NOB1"/>
    <property type="match status" value="1"/>
</dbReference>
<evidence type="ECO:0000313" key="12">
    <source>
        <dbReference type="EMBL" id="KAG7154690.1"/>
    </source>
</evidence>
<keyword evidence="4 8" id="KW-0479">Metal-binding</keyword>
<dbReference type="GO" id="GO:0005737">
    <property type="term" value="C:cytoplasm"/>
    <property type="evidence" value="ECO:0007669"/>
    <property type="project" value="UniProtKB-ARBA"/>
</dbReference>
<feature type="region of interest" description="Disordered" evidence="9">
    <location>
        <begin position="299"/>
        <end position="372"/>
    </location>
</feature>
<dbReference type="InterPro" id="IPR039907">
    <property type="entry name" value="NOB1"/>
</dbReference>
<sequence length="541" mass="60935">MKCKCLVVDTAAFVKNVSLWEYGEELYSLPEVIEEIRDKQTKERLEAMPVAITMRQPKPQSLKFVNEFSKKTGDYASLSLPDMKVLALTYELEVETRGGAEHLRTEPQKIITEGAAKKGTNTAPPTTEGFYLPKAQCEECASASSGISSRSSSPDDTNFENGLSELLPSDPSLPNFNVSSSQVPNICWQHLVLINSFLEEHSYISGHVPTGKDFMFHTALTRTYPQFCSIEAIANCKSSEDIKTVHENKVCPFLSTFPCIRRWALHASSFTEEERTLYPCSSLSLEELLHDFEEIGQQMEEEKPVQPDQEGEEEPPHSDAPAEPAPVDVSSLSLSQQSETADHTEEEESDVDDDNASEDESDDDGWITPSNLKKHRLKNNPFQYACEEEPEEDVQVACMTADFAVQIFCPNCGNKTLKKVSVTLNPDGSQKIWINTKKQINIRGMKYSLPTPKGGKHGRNPILVEDQREAKRFSSKMSRKKINPLHEDFDPHHIPFAVHDVYSRAAQLGYIAGKNHYHHYWEKRNPNEPKRTTGKKKKNPA</sequence>
<evidence type="ECO:0000259" key="11">
    <source>
        <dbReference type="Pfam" id="PF17146"/>
    </source>
</evidence>
<feature type="compositionally biased region" description="Acidic residues" evidence="9">
    <location>
        <begin position="344"/>
        <end position="365"/>
    </location>
</feature>
<dbReference type="CDD" id="cd09876">
    <property type="entry name" value="PIN_Nob1-like"/>
    <property type="match status" value="1"/>
</dbReference>
<name>A0A8J5JFM3_HOMAM</name>